<geneLocation type="plasmid" evidence="1">
    <name>unnamed</name>
</geneLocation>
<dbReference type="HOGENOM" id="CLU_3150109_0_0_12"/>
<evidence type="ECO:0000313" key="1">
    <source>
        <dbReference type="EMBL" id="AHH07482.1"/>
    </source>
</evidence>
<name>W5SKP3_9SPIR</name>
<protein>
    <submittedName>
        <fullName evidence="1">Uncharacterized protein</fullName>
    </submittedName>
</protein>
<gene>
    <name evidence="1" type="ORF">BCD_1416</name>
</gene>
<reference evidence="1" key="1">
    <citation type="submission" date="2013-02" db="EMBL/GenBank/DDBJ databases">
        <title>Comparative genomics of Borrelia species.</title>
        <authorList>
            <person name="Schwan T.G."/>
            <person name="Raffel S.J."/>
            <person name="Porcella S.F."/>
        </authorList>
    </citation>
    <scope>NUCLEOTIDE SEQUENCE</scope>
    <source>
        <strain evidence="1">DOU</strain>
        <plasmid evidence="1">unnamed</plasmid>
    </source>
</reference>
<keyword evidence="1" id="KW-0614">Plasmid</keyword>
<organism evidence="1">
    <name type="scientific">Borrelia crocidurae DOU</name>
    <dbReference type="NCBI Taxonomy" id="1293575"/>
    <lineage>
        <taxon>Bacteria</taxon>
        <taxon>Pseudomonadati</taxon>
        <taxon>Spirochaetota</taxon>
        <taxon>Spirochaetia</taxon>
        <taxon>Spirochaetales</taxon>
        <taxon>Borreliaceae</taxon>
        <taxon>Borrelia</taxon>
    </lineage>
</organism>
<accession>W5SKP3</accession>
<dbReference type="EMBL" id="CP004317">
    <property type="protein sequence ID" value="AHH07482.1"/>
    <property type="molecule type" value="Genomic_DNA"/>
</dbReference>
<proteinExistence type="predicted"/>
<dbReference type="AlphaFoldDB" id="W5SKP3"/>
<sequence length="48" mass="5427">MWCNINLFGCTYIEEGMIISNNAFSIGAVHFKLNGLFGKINFLEKCQP</sequence>